<evidence type="ECO:0000313" key="2">
    <source>
        <dbReference type="Proteomes" id="UP000593594"/>
    </source>
</evidence>
<organism evidence="1 2">
    <name type="scientific">Kaustia mangrovi</name>
    <dbReference type="NCBI Taxonomy" id="2593653"/>
    <lineage>
        <taxon>Bacteria</taxon>
        <taxon>Pseudomonadati</taxon>
        <taxon>Pseudomonadota</taxon>
        <taxon>Alphaproteobacteria</taxon>
        <taxon>Hyphomicrobiales</taxon>
        <taxon>Parvibaculaceae</taxon>
        <taxon>Kaustia</taxon>
    </lineage>
</organism>
<accession>A0A7S8C2N7</accession>
<name>A0A7S8C2N7_9HYPH</name>
<dbReference type="Proteomes" id="UP000593594">
    <property type="component" value="Chromosome"/>
</dbReference>
<reference evidence="1 2" key="1">
    <citation type="submission" date="2020-06" db="EMBL/GenBank/DDBJ databases">
        <title>Genome sequence of 2 isolates from Red Sea Mangroves.</title>
        <authorList>
            <person name="Sefrji F."/>
            <person name="Michoud G."/>
            <person name="Merlino G."/>
            <person name="Daffonchio D."/>
        </authorList>
    </citation>
    <scope>NUCLEOTIDE SEQUENCE [LARGE SCALE GENOMIC DNA]</scope>
    <source>
        <strain evidence="1 2">R1DC25</strain>
    </source>
</reference>
<gene>
    <name evidence="1" type="ORF">HW532_05745</name>
</gene>
<dbReference type="GO" id="GO:0006629">
    <property type="term" value="P:lipid metabolic process"/>
    <property type="evidence" value="ECO:0007669"/>
    <property type="project" value="InterPro"/>
</dbReference>
<dbReference type="RefSeq" id="WP_213163479.1">
    <property type="nucleotide sequence ID" value="NZ_CP058214.1"/>
</dbReference>
<dbReference type="AlphaFoldDB" id="A0A7S8C2N7"/>
<dbReference type="EMBL" id="CP058214">
    <property type="protein sequence ID" value="QPC42248.1"/>
    <property type="molecule type" value="Genomic_DNA"/>
</dbReference>
<dbReference type="InterPro" id="IPR017946">
    <property type="entry name" value="PLC-like_Pdiesterase_TIM-brl"/>
</dbReference>
<sequence>MARIGILGHRGWWRRTEERNTLKAMERCFAAGFGVETDLRDHGGGLVVSHDPPDAGAPAWAEVLALWDRHGRPGTLALNIKADGLQKRIGEAMAGIGRDRYFVFDMSVPDTAGYLHDGLPVFVRHSEHEPVPAFYERADGIWLDAFEGEWTTAETFDAHIRAGKRLALVSPELHGRPHRMVWARWRSWLAGSDADILLCTDFPDQAKDAFNG</sequence>
<evidence type="ECO:0000313" key="1">
    <source>
        <dbReference type="EMBL" id="QPC42248.1"/>
    </source>
</evidence>
<protein>
    <recommendedName>
        <fullName evidence="3">Phosphodiesterase</fullName>
    </recommendedName>
</protein>
<proteinExistence type="predicted"/>
<dbReference type="KEGG" id="kmn:HW532_05745"/>
<dbReference type="SUPFAM" id="SSF51695">
    <property type="entry name" value="PLC-like phosphodiesterases"/>
    <property type="match status" value="1"/>
</dbReference>
<evidence type="ECO:0008006" key="3">
    <source>
        <dbReference type="Google" id="ProtNLM"/>
    </source>
</evidence>
<dbReference type="GO" id="GO:0008081">
    <property type="term" value="F:phosphoric diester hydrolase activity"/>
    <property type="evidence" value="ECO:0007669"/>
    <property type="project" value="InterPro"/>
</dbReference>
<keyword evidence="2" id="KW-1185">Reference proteome</keyword>